<keyword evidence="9" id="KW-0472">Membrane</keyword>
<comment type="subcellular location">
    <subcellularLocation>
        <location evidence="1">Cell outer membrane</location>
        <topology evidence="1">Multi-pass membrane protein</topology>
    </subcellularLocation>
</comment>
<evidence type="ECO:0000256" key="2">
    <source>
        <dbReference type="ARBA" id="ARBA00011233"/>
    </source>
</evidence>
<feature type="signal peptide" evidence="12">
    <location>
        <begin position="1"/>
        <end position="19"/>
    </location>
</feature>
<dbReference type="RefSeq" id="WP_175107547.1">
    <property type="nucleotide sequence ID" value="NZ_CADIKM010000040.1"/>
</dbReference>
<keyword evidence="3" id="KW-0813">Transport</keyword>
<dbReference type="SUPFAM" id="SSF56935">
    <property type="entry name" value="Porins"/>
    <property type="match status" value="1"/>
</dbReference>
<feature type="compositionally biased region" description="Polar residues" evidence="11">
    <location>
        <begin position="172"/>
        <end position="181"/>
    </location>
</feature>
<evidence type="ECO:0000256" key="9">
    <source>
        <dbReference type="ARBA" id="ARBA00023136"/>
    </source>
</evidence>
<keyword evidence="10" id="KW-0998">Cell outer membrane</keyword>
<keyword evidence="6 12" id="KW-0732">Signal</keyword>
<keyword evidence="5" id="KW-0812">Transmembrane</keyword>
<evidence type="ECO:0000256" key="11">
    <source>
        <dbReference type="SAM" id="MobiDB-lite"/>
    </source>
</evidence>
<dbReference type="InterPro" id="IPR023614">
    <property type="entry name" value="Porin_dom_sf"/>
</dbReference>
<keyword evidence="8" id="KW-0626">Porin</keyword>
<sequence length="401" mass="41879">MKKLVFAMTLLSAAAAAQAQSSVTLYGEIDNGIAYESGLPHGHALTAETADFIPSRFGIKGAEDLGGGTQAIFQLESGINTQNGALTIGSSLFNRNATVGLTNPVWGTFKMGNMGAYELSQDSFDVDPQLMQEYALATLVRGRNWAQAGNGLEYTSPEIHGLTVKGQYDLGNTTSWNQGNPGSVPGQLGNAPGSGLPGSTQGRSDGLKVMYIAGNLELLAIYDEIRDGNGQFDNVYLNSRSLLTGGTYTMGPVKVYAGYQHLSAPDASNIGVYGTAGTPTTLPNGVSLPTAVDHEWLGAAWQITPATALTSGVYHANANNGNGNATMYTLGGTYNLTKRTFLYSEAAYLHNSSTSNIGLGDGYTDSYGANINDDPASGSTSTAPNFGHSQEGIYAGIVTTF</sequence>
<accession>A0A6S7BJA6</accession>
<keyword evidence="7" id="KW-0406">Ion transport</keyword>
<dbReference type="EMBL" id="CADIKM010000040">
    <property type="protein sequence ID" value="CAB3800923.1"/>
    <property type="molecule type" value="Genomic_DNA"/>
</dbReference>
<evidence type="ECO:0000313" key="14">
    <source>
        <dbReference type="EMBL" id="CAB3800923.1"/>
    </source>
</evidence>
<reference evidence="14 15" key="1">
    <citation type="submission" date="2020-04" db="EMBL/GenBank/DDBJ databases">
        <authorList>
            <person name="De Canck E."/>
        </authorList>
    </citation>
    <scope>NUCLEOTIDE SEQUENCE [LARGE SCALE GENOMIC DNA]</scope>
    <source>
        <strain evidence="14 15">LMG 28138</strain>
    </source>
</reference>
<dbReference type="Proteomes" id="UP000494115">
    <property type="component" value="Unassembled WGS sequence"/>
</dbReference>
<evidence type="ECO:0000256" key="8">
    <source>
        <dbReference type="ARBA" id="ARBA00023114"/>
    </source>
</evidence>
<dbReference type="GO" id="GO:0046930">
    <property type="term" value="C:pore complex"/>
    <property type="evidence" value="ECO:0007669"/>
    <property type="project" value="UniProtKB-KW"/>
</dbReference>
<feature type="chain" id="PRO_5028824492" evidence="12">
    <location>
        <begin position="20"/>
        <end position="401"/>
    </location>
</feature>
<dbReference type="GO" id="GO:0015288">
    <property type="term" value="F:porin activity"/>
    <property type="evidence" value="ECO:0007669"/>
    <property type="project" value="UniProtKB-KW"/>
</dbReference>
<dbReference type="InterPro" id="IPR033900">
    <property type="entry name" value="Gram_neg_porin_domain"/>
</dbReference>
<evidence type="ECO:0000313" key="15">
    <source>
        <dbReference type="Proteomes" id="UP000494115"/>
    </source>
</evidence>
<keyword evidence="15" id="KW-1185">Reference proteome</keyword>
<dbReference type="InterPro" id="IPR050298">
    <property type="entry name" value="Gram-neg_bact_OMP"/>
</dbReference>
<dbReference type="GO" id="GO:0009279">
    <property type="term" value="C:cell outer membrane"/>
    <property type="evidence" value="ECO:0007669"/>
    <property type="project" value="UniProtKB-SubCell"/>
</dbReference>
<feature type="domain" description="Porin" evidence="13">
    <location>
        <begin position="8"/>
        <end position="352"/>
    </location>
</feature>
<dbReference type="PRINTS" id="PR00184">
    <property type="entry name" value="NEISSPPORIN"/>
</dbReference>
<name>A0A6S7BJA6_9BURK</name>
<evidence type="ECO:0000256" key="10">
    <source>
        <dbReference type="ARBA" id="ARBA00023237"/>
    </source>
</evidence>
<evidence type="ECO:0000256" key="6">
    <source>
        <dbReference type="ARBA" id="ARBA00022729"/>
    </source>
</evidence>
<evidence type="ECO:0000259" key="13">
    <source>
        <dbReference type="Pfam" id="PF13609"/>
    </source>
</evidence>
<dbReference type="PANTHER" id="PTHR34501">
    <property type="entry name" value="PROTEIN YDDL-RELATED"/>
    <property type="match status" value="1"/>
</dbReference>
<dbReference type="CDD" id="cd00342">
    <property type="entry name" value="gram_neg_porins"/>
    <property type="match status" value="1"/>
</dbReference>
<evidence type="ECO:0000256" key="12">
    <source>
        <dbReference type="SAM" id="SignalP"/>
    </source>
</evidence>
<dbReference type="GO" id="GO:0006811">
    <property type="term" value="P:monoatomic ion transport"/>
    <property type="evidence" value="ECO:0007669"/>
    <property type="project" value="UniProtKB-KW"/>
</dbReference>
<organism evidence="14 15">
    <name type="scientific">Pararobbsia alpina</name>
    <dbReference type="NCBI Taxonomy" id="621374"/>
    <lineage>
        <taxon>Bacteria</taxon>
        <taxon>Pseudomonadati</taxon>
        <taxon>Pseudomonadota</taxon>
        <taxon>Betaproteobacteria</taxon>
        <taxon>Burkholderiales</taxon>
        <taxon>Burkholderiaceae</taxon>
        <taxon>Pararobbsia</taxon>
    </lineage>
</organism>
<comment type="subunit">
    <text evidence="2">Homotrimer.</text>
</comment>
<protein>
    <submittedName>
        <fullName evidence="14">Outer membrane porin protein</fullName>
    </submittedName>
</protein>
<evidence type="ECO:0000256" key="4">
    <source>
        <dbReference type="ARBA" id="ARBA00022452"/>
    </source>
</evidence>
<dbReference type="Gene3D" id="2.40.160.10">
    <property type="entry name" value="Porin"/>
    <property type="match status" value="1"/>
</dbReference>
<proteinExistence type="predicted"/>
<dbReference type="Pfam" id="PF13609">
    <property type="entry name" value="Porin_4"/>
    <property type="match status" value="1"/>
</dbReference>
<gene>
    <name evidence="14" type="ORF">LMG28138_04932</name>
</gene>
<evidence type="ECO:0000256" key="1">
    <source>
        <dbReference type="ARBA" id="ARBA00004571"/>
    </source>
</evidence>
<dbReference type="InterPro" id="IPR002299">
    <property type="entry name" value="Porin_Neis"/>
</dbReference>
<evidence type="ECO:0000256" key="7">
    <source>
        <dbReference type="ARBA" id="ARBA00023065"/>
    </source>
</evidence>
<feature type="region of interest" description="Disordered" evidence="11">
    <location>
        <begin position="172"/>
        <end position="200"/>
    </location>
</feature>
<evidence type="ECO:0000256" key="5">
    <source>
        <dbReference type="ARBA" id="ARBA00022692"/>
    </source>
</evidence>
<keyword evidence="4" id="KW-1134">Transmembrane beta strand</keyword>
<evidence type="ECO:0000256" key="3">
    <source>
        <dbReference type="ARBA" id="ARBA00022448"/>
    </source>
</evidence>
<dbReference type="PANTHER" id="PTHR34501:SF9">
    <property type="entry name" value="MAJOR OUTER MEMBRANE PROTEIN P.IA"/>
    <property type="match status" value="1"/>
</dbReference>
<dbReference type="AlphaFoldDB" id="A0A6S7BJA6"/>